<dbReference type="Pfam" id="PF14238">
    <property type="entry name" value="DUF4340"/>
    <property type="match status" value="3"/>
</dbReference>
<sequence length="809" mass="93635">MKFKTTIILLIIAIIGITYIFVYEKKQLPQEEWERLQKKVLPYFKASLVNKIELKNETGKIVLEKAENGFWFIVEPYRLRANNSEVSSILSEFEFMSKVGSFEKEGDKPFDLKYYGFDKQENYITMYTSVKTSPDKIQITGPSNKYTVFIGERLAAGDNVYIKLDTNDEVFVVPGSLLEKINKSILDLRSKWVFTFDKEAVTRLQIKTKEYNIVCEKDREFWRIKEPLDDLADLQKVRDIIAKLKNLEIDREDFLPEGEVELSKFGLDNPAYMVTVTERGHDQSVIFGYSLDNKVYAKRVDEKSIFLLKDNILAEIKKKPNDLRDRVLVRFDSYGSYGVNKLEFKTKKDTISIEKSLELDWVIRKPIDIYADQDSARNFIEKIKTLEIVDFVSDKPEDLSVYGLKDPVFEVSVIKEENKELSRFYVGNKLPEGNKCYVKRVDEDPVYTVSTVEFYDKLENALIAFRDRLVCDFDKELVKKIVIEKTDRTFLCEKTNKTDEEGNAIWELSKPIQARADADKVNQIVWDLSFLKAENYVAENPSDLSVFGLDNPRMKIHVTYEKIINQKSEKQNIATDAKDTINKIIETKTLLIGNTVGGGDMDNSYAMIDGVNLVFELSWPKIRDFNAELAPTKILDFERMDVRKLTLVYPDREIQIEKADNFWTLKNYDVKDFQSREVEYYVHNLERLTGEYIEQYKATNLTQFALDEPQLSIIIGLGERDEVLYIGKKKDENNYYAKSKNSECIYVIGKDKVAKLMRKEDDFTMQAVERNLKEAIDVLNTTKDQIPGEYGGGGMHGKPPGSSPQGSFH</sequence>
<dbReference type="OrthoDB" id="9792091at2"/>
<proteinExistence type="predicted"/>
<dbReference type="KEGG" id="kst:KSMBR1_0616"/>
<keyword evidence="2" id="KW-0812">Transmembrane</keyword>
<protein>
    <recommendedName>
        <fullName evidence="3">DUF4340 domain-containing protein</fullName>
    </recommendedName>
</protein>
<name>A0A2C9CBR6_KUEST</name>
<gene>
    <name evidence="4" type="ORF">KSMBR1_0616</name>
</gene>
<evidence type="ECO:0000313" key="5">
    <source>
        <dbReference type="Proteomes" id="UP000221734"/>
    </source>
</evidence>
<dbReference type="Proteomes" id="UP000221734">
    <property type="component" value="Chromosome Kuenenia_stuttgartiensis_MBR1"/>
</dbReference>
<feature type="region of interest" description="Disordered" evidence="1">
    <location>
        <begin position="785"/>
        <end position="809"/>
    </location>
</feature>
<keyword evidence="2" id="KW-0472">Membrane</keyword>
<evidence type="ECO:0000256" key="1">
    <source>
        <dbReference type="SAM" id="MobiDB-lite"/>
    </source>
</evidence>
<dbReference type="EMBL" id="LT934425">
    <property type="protein sequence ID" value="SOH03130.1"/>
    <property type="molecule type" value="Genomic_DNA"/>
</dbReference>
<feature type="domain" description="DUF4340" evidence="3">
    <location>
        <begin position="506"/>
        <end position="666"/>
    </location>
</feature>
<dbReference type="AlphaFoldDB" id="A0A2C9CBR6"/>
<evidence type="ECO:0000259" key="3">
    <source>
        <dbReference type="Pfam" id="PF14238"/>
    </source>
</evidence>
<keyword evidence="5" id="KW-1185">Reference proteome</keyword>
<reference evidence="5" key="1">
    <citation type="submission" date="2017-10" db="EMBL/GenBank/DDBJ databases">
        <authorList>
            <person name="Frank J."/>
        </authorList>
    </citation>
    <scope>NUCLEOTIDE SEQUENCE [LARGE SCALE GENOMIC DNA]</scope>
</reference>
<accession>A0A2C9CBR6</accession>
<feature type="domain" description="DUF4340" evidence="3">
    <location>
        <begin position="71"/>
        <end position="211"/>
    </location>
</feature>
<organism evidence="4 5">
    <name type="scientific">Kuenenia stuttgartiensis</name>
    <dbReference type="NCBI Taxonomy" id="174633"/>
    <lineage>
        <taxon>Bacteria</taxon>
        <taxon>Pseudomonadati</taxon>
        <taxon>Planctomycetota</taxon>
        <taxon>Candidatus Brocadiia</taxon>
        <taxon>Candidatus Brocadiales</taxon>
        <taxon>Candidatus Brocadiaceae</taxon>
        <taxon>Candidatus Kuenenia</taxon>
    </lineage>
</organism>
<evidence type="ECO:0000256" key="2">
    <source>
        <dbReference type="SAM" id="Phobius"/>
    </source>
</evidence>
<feature type="domain" description="DUF4340" evidence="3">
    <location>
        <begin position="222"/>
        <end position="392"/>
    </location>
</feature>
<evidence type="ECO:0000313" key="4">
    <source>
        <dbReference type="EMBL" id="SOH03130.1"/>
    </source>
</evidence>
<dbReference type="InterPro" id="IPR025641">
    <property type="entry name" value="DUF4340"/>
</dbReference>
<dbReference type="RefSeq" id="WP_099324010.1">
    <property type="nucleotide sequence ID" value="NZ_LT934425.1"/>
</dbReference>
<feature type="compositionally biased region" description="Low complexity" evidence="1">
    <location>
        <begin position="797"/>
        <end position="809"/>
    </location>
</feature>
<feature type="transmembrane region" description="Helical" evidence="2">
    <location>
        <begin position="7"/>
        <end position="23"/>
    </location>
</feature>
<keyword evidence="2" id="KW-1133">Transmembrane helix</keyword>